<dbReference type="VEuPathDB" id="MicrosporidiaDB:THOM_1069"/>
<evidence type="ECO:0000313" key="1">
    <source>
        <dbReference type="EMBL" id="ELQ75965.1"/>
    </source>
</evidence>
<accession>L7JXC3</accession>
<dbReference type="AlphaFoldDB" id="L7JXC3"/>
<gene>
    <name evidence="1" type="ORF">THOM_1069</name>
</gene>
<keyword evidence="2" id="KW-1185">Reference proteome</keyword>
<dbReference type="EMBL" id="JH993895">
    <property type="protein sequence ID" value="ELQ75965.1"/>
    <property type="molecule type" value="Genomic_DNA"/>
</dbReference>
<dbReference type="HOGENOM" id="CLU_3368782_0_0_1"/>
<name>L7JXC3_TRAHO</name>
<dbReference type="Proteomes" id="UP000011185">
    <property type="component" value="Unassembled WGS sequence"/>
</dbReference>
<organism evidence="1 2">
    <name type="scientific">Trachipleistophora hominis</name>
    <name type="common">Microsporidian parasite</name>
    <dbReference type="NCBI Taxonomy" id="72359"/>
    <lineage>
        <taxon>Eukaryota</taxon>
        <taxon>Fungi</taxon>
        <taxon>Fungi incertae sedis</taxon>
        <taxon>Microsporidia</taxon>
        <taxon>Pleistophoridae</taxon>
        <taxon>Trachipleistophora</taxon>
    </lineage>
</organism>
<reference evidence="1 2" key="1">
    <citation type="journal article" date="2012" name="PLoS Pathog.">
        <title>The genome of the obligate intracellular parasite Trachipleistophora hominis: new insights into microsporidian genome dynamics and reductive evolution.</title>
        <authorList>
            <person name="Heinz E."/>
            <person name="Williams T.A."/>
            <person name="Nakjang S."/>
            <person name="Noel C.J."/>
            <person name="Swan D.C."/>
            <person name="Goldberg A.V."/>
            <person name="Harris S.R."/>
            <person name="Weinmaier T."/>
            <person name="Markert S."/>
            <person name="Becher D."/>
            <person name="Bernhardt J."/>
            <person name="Dagan T."/>
            <person name="Hacker C."/>
            <person name="Lucocq J.M."/>
            <person name="Schweder T."/>
            <person name="Rattei T."/>
            <person name="Hall N."/>
            <person name="Hirt R.P."/>
            <person name="Embley T.M."/>
        </authorList>
    </citation>
    <scope>NUCLEOTIDE SEQUENCE [LARGE SCALE GENOMIC DNA]</scope>
</reference>
<proteinExistence type="predicted"/>
<sequence length="35" mass="3953">MVSAQYVRRGCLGSIRNMFDSSKEKSIDGNFNNNN</sequence>
<evidence type="ECO:0000313" key="2">
    <source>
        <dbReference type="Proteomes" id="UP000011185"/>
    </source>
</evidence>
<protein>
    <submittedName>
        <fullName evidence="1">Uncharacterized protein</fullName>
    </submittedName>
</protein>
<dbReference type="InParanoid" id="L7JXC3"/>